<reference evidence="4 5" key="1">
    <citation type="submission" date="2017-10" db="EMBL/GenBank/DDBJ databases">
        <title>Sequencing the genomes of 1000 actinobacteria strains.</title>
        <authorList>
            <person name="Klenk H.-P."/>
        </authorList>
    </citation>
    <scope>NUCLEOTIDE SEQUENCE [LARGE SCALE GENOMIC DNA]</scope>
    <source>
        <strain evidence="4 5">DSM 21801</strain>
    </source>
</reference>
<organism evidence="4 5">
    <name type="scientific">Serinibacter salmoneus</name>
    <dbReference type="NCBI Taxonomy" id="556530"/>
    <lineage>
        <taxon>Bacteria</taxon>
        <taxon>Bacillati</taxon>
        <taxon>Actinomycetota</taxon>
        <taxon>Actinomycetes</taxon>
        <taxon>Micrococcales</taxon>
        <taxon>Beutenbergiaceae</taxon>
        <taxon>Serinibacter</taxon>
    </lineage>
</organism>
<dbReference type="CDD" id="cd05254">
    <property type="entry name" value="dTDP_HR_like_SDR_e"/>
    <property type="match status" value="1"/>
</dbReference>
<dbReference type="InterPro" id="IPR005913">
    <property type="entry name" value="dTDP_dehydrorham_reduct"/>
</dbReference>
<dbReference type="Pfam" id="PF04321">
    <property type="entry name" value="RmlD_sub_bind"/>
    <property type="match status" value="1"/>
</dbReference>
<gene>
    <name evidence="4" type="ORF">ATL40_1943</name>
</gene>
<dbReference type="InterPro" id="IPR036291">
    <property type="entry name" value="NAD(P)-bd_dom_sf"/>
</dbReference>
<comment type="function">
    <text evidence="2">Catalyzes the reduction of dTDP-6-deoxy-L-lyxo-4-hexulose to yield dTDP-L-rhamnose.</text>
</comment>
<name>A0A2A9D272_9MICO</name>
<dbReference type="UniPathway" id="UPA00124"/>
<comment type="pathway">
    <text evidence="2">Carbohydrate biosynthesis; dTDP-L-rhamnose biosynthesis.</text>
</comment>
<proteinExistence type="inferred from homology"/>
<feature type="domain" description="RmlD-like substrate binding" evidence="3">
    <location>
        <begin position="1"/>
        <end position="270"/>
    </location>
</feature>
<dbReference type="RefSeq" id="WP_098469347.1">
    <property type="nucleotide sequence ID" value="NZ_PDJD01000001.1"/>
</dbReference>
<dbReference type="Gene3D" id="3.40.50.720">
    <property type="entry name" value="NAD(P)-binding Rossmann-like Domain"/>
    <property type="match status" value="1"/>
</dbReference>
<dbReference type="OrthoDB" id="9803892at2"/>
<dbReference type="Proteomes" id="UP000224915">
    <property type="component" value="Unassembled WGS sequence"/>
</dbReference>
<accession>A0A2A9D272</accession>
<evidence type="ECO:0000313" key="5">
    <source>
        <dbReference type="Proteomes" id="UP000224915"/>
    </source>
</evidence>
<evidence type="ECO:0000313" key="4">
    <source>
        <dbReference type="EMBL" id="PFG20345.1"/>
    </source>
</evidence>
<sequence length="283" mass="29422">MRIVVTGAAGMLGQDVTSRLSTRHDISAVDRAQVDITVPDEVGPAIEGADVVVNCAAYTAVDDAETHEGEAFAINALGPGVLARACAAAGVRLVHISTDYVFDGAATAPYPHDATPRPRSAYGRTKLAGEWAIQAAGGDHLILRTAWLYGAGGGCFPRTIARVAAARDHLDVVADQHGAPTWTVDVADLIARLVEGGAPRGIYHATAGGETTWYDFARATVTAAGLDAGIVHPVTSEAFPRPAARPAYSVLGHEALRAIGVQPIGEWHERWLEAAPSVLAATG</sequence>
<dbReference type="AlphaFoldDB" id="A0A2A9D272"/>
<evidence type="ECO:0000256" key="1">
    <source>
        <dbReference type="ARBA" id="ARBA00010944"/>
    </source>
</evidence>
<comment type="caution">
    <text evidence="4">The sequence shown here is derived from an EMBL/GenBank/DDBJ whole genome shotgun (WGS) entry which is preliminary data.</text>
</comment>
<dbReference type="EC" id="1.1.1.133" evidence="2"/>
<dbReference type="GO" id="GO:0008831">
    <property type="term" value="F:dTDP-4-dehydrorhamnose reductase activity"/>
    <property type="evidence" value="ECO:0007669"/>
    <property type="project" value="UniProtKB-EC"/>
</dbReference>
<dbReference type="EMBL" id="PDJD01000001">
    <property type="protein sequence ID" value="PFG20345.1"/>
    <property type="molecule type" value="Genomic_DNA"/>
</dbReference>
<dbReference type="Gene3D" id="3.90.25.10">
    <property type="entry name" value="UDP-galactose 4-epimerase, domain 1"/>
    <property type="match status" value="1"/>
</dbReference>
<dbReference type="GO" id="GO:0005829">
    <property type="term" value="C:cytosol"/>
    <property type="evidence" value="ECO:0007669"/>
    <property type="project" value="TreeGrafter"/>
</dbReference>
<comment type="similarity">
    <text evidence="1 2">Belongs to the dTDP-4-dehydrorhamnose reductase family.</text>
</comment>
<dbReference type="GO" id="GO:0019305">
    <property type="term" value="P:dTDP-rhamnose biosynthetic process"/>
    <property type="evidence" value="ECO:0007669"/>
    <property type="project" value="UniProtKB-UniPathway"/>
</dbReference>
<dbReference type="SUPFAM" id="SSF51735">
    <property type="entry name" value="NAD(P)-binding Rossmann-fold domains"/>
    <property type="match status" value="1"/>
</dbReference>
<dbReference type="PANTHER" id="PTHR10491:SF4">
    <property type="entry name" value="METHIONINE ADENOSYLTRANSFERASE 2 SUBUNIT BETA"/>
    <property type="match status" value="1"/>
</dbReference>
<keyword evidence="2" id="KW-0521">NADP</keyword>
<evidence type="ECO:0000259" key="3">
    <source>
        <dbReference type="Pfam" id="PF04321"/>
    </source>
</evidence>
<keyword evidence="5" id="KW-1185">Reference proteome</keyword>
<evidence type="ECO:0000256" key="2">
    <source>
        <dbReference type="RuleBase" id="RU364082"/>
    </source>
</evidence>
<dbReference type="NCBIfam" id="TIGR01214">
    <property type="entry name" value="rmlD"/>
    <property type="match status" value="1"/>
</dbReference>
<keyword evidence="2" id="KW-0560">Oxidoreductase</keyword>
<protein>
    <recommendedName>
        <fullName evidence="2">dTDP-4-dehydrorhamnose reductase</fullName>
        <ecNumber evidence="2">1.1.1.133</ecNumber>
    </recommendedName>
</protein>
<dbReference type="InterPro" id="IPR029903">
    <property type="entry name" value="RmlD-like-bd"/>
</dbReference>
<dbReference type="PANTHER" id="PTHR10491">
    <property type="entry name" value="DTDP-4-DEHYDRORHAMNOSE REDUCTASE"/>
    <property type="match status" value="1"/>
</dbReference>